<keyword evidence="3" id="KW-1185">Reference proteome</keyword>
<dbReference type="SUPFAM" id="SSF52113">
    <property type="entry name" value="BRCT domain"/>
    <property type="match status" value="1"/>
</dbReference>
<dbReference type="InterPro" id="IPR016024">
    <property type="entry name" value="ARM-type_fold"/>
</dbReference>
<dbReference type="AlphaFoldDB" id="L0DE69"/>
<dbReference type="eggNOG" id="COG0272">
    <property type="taxonomic scope" value="Bacteria"/>
</dbReference>
<dbReference type="OrthoDB" id="2942229at2"/>
<dbReference type="STRING" id="886293.Sinac_3418"/>
<dbReference type="Proteomes" id="UP000010798">
    <property type="component" value="Chromosome"/>
</dbReference>
<dbReference type="SUPFAM" id="SSF48371">
    <property type="entry name" value="ARM repeat"/>
    <property type="match status" value="1"/>
</dbReference>
<dbReference type="EMBL" id="CP003364">
    <property type="protein sequence ID" value="AGA27679.1"/>
    <property type="molecule type" value="Genomic_DNA"/>
</dbReference>
<sequence length="1108" mass="124660">MTVPGIGLVGSRGCVPINSYLQRDWATVAISLRLADVTLAWEAQDPDLVRLVERLAEQSDDEPETPVREGAPTFAKFLAEIYSKPFRRKPWAEQAHYRVEQIKALEAADAEVPLPDRLRLHEVIEALWRDDGPYARSCLLAIIARVKLTYGPWRALKRIFKEAEARGDTEVFAALAARFDAAYASRDYEVSRDTLIYLCRRAWRYLRRTAVTLPACYPDLAGEVLACYSEETRWSDTWVANQIFHHESGKYNRSGFSLASRSQDLLKDRAFAELWKRSPRPLFSLLERARSDRVREFAASALKADFRASIREIEPAWVARLIDVESRSIDEFVVWILNNVPRFEQAAFRTLGLHDAVLRLFDSPSSEARDYAANYARTHARDLPVADLIRLVNNTHGPVRMLAGDLLLARDPRKEVGLEAWGQLLETDYGSELAATALRKHFGNRELTPEWFRERFFSPSRLAYLFAQERLPEVHPYQKLGADFFRGMVEEIENRPSSTWRAVSYAMGELARFDLNALDPQFLEWLIVHPFTSKTVGDWIDEGTLKASTLPLDFLKIVAFHPVWEADPWVAALKRQHEWARTLEFNEELADRVLGWLRDVRRFAPADLGFDWLFKLVVRSEPRYHNFAVETMIRGFVPADFALEAMAAPAPAQVSEAVAVDLKGASFLFTGKMATMPRNEAEAKVRQAGGAIASGVTAKLYYLVIGDEGSPLYGSGKKGSKQLKAEDLNNAGANIKVISETAFLKMMAGEQQTFSADATLAGCERLWEMATAPGPGDAPLAQFAIKYLRRHHPDIALEETDRPVDPGGEIPGEFLTLGRLQPLFSESRKPLREFALEVAKWDFARWAPPIEALIALAEVPYPEVRQFVAKALLADEAPENRRFRVPPEVLTPSAVYSFCESADESTRDLGMQLIARSPRLRLPEELFRLTESPDRKIRAFVIRSLWSLYRDRGITEGWKPVVPAQSTVGAAAKKAAASLAESRGQGAPARPENLPSAPSNLWLFLRRTLFEIPPARPEAVKDQEPGGAERIKPLPARKAKLALVEVMRDLALEEIGFARGVLPLLEEFMTSRGPSERAACLVAVTRIRHTHPELTGPDSVRRHEEAVS</sequence>
<reference evidence="2 3" key="1">
    <citation type="submission" date="2012-02" db="EMBL/GenBank/DDBJ databases">
        <title>Complete sequence of chromosome of Singulisphaera acidiphila DSM 18658.</title>
        <authorList>
            <consortium name="US DOE Joint Genome Institute (JGI-PGF)"/>
            <person name="Lucas S."/>
            <person name="Copeland A."/>
            <person name="Lapidus A."/>
            <person name="Glavina del Rio T."/>
            <person name="Dalin E."/>
            <person name="Tice H."/>
            <person name="Bruce D."/>
            <person name="Goodwin L."/>
            <person name="Pitluck S."/>
            <person name="Peters L."/>
            <person name="Ovchinnikova G."/>
            <person name="Chertkov O."/>
            <person name="Kyrpides N."/>
            <person name="Mavromatis K."/>
            <person name="Ivanova N."/>
            <person name="Brettin T."/>
            <person name="Detter J.C."/>
            <person name="Han C."/>
            <person name="Larimer F."/>
            <person name="Land M."/>
            <person name="Hauser L."/>
            <person name="Markowitz V."/>
            <person name="Cheng J.-F."/>
            <person name="Hugenholtz P."/>
            <person name="Woyke T."/>
            <person name="Wu D."/>
            <person name="Tindall B."/>
            <person name="Pomrenke H."/>
            <person name="Brambilla E."/>
            <person name="Klenk H.-P."/>
            <person name="Eisen J.A."/>
        </authorList>
    </citation>
    <scope>NUCLEOTIDE SEQUENCE [LARGE SCALE GENOMIC DNA]</scope>
    <source>
        <strain evidence="3">ATCC BAA-1392 / DSM 18658 / VKM B-2454 / MOB10</strain>
    </source>
</reference>
<dbReference type="HOGENOM" id="CLU_317569_0_0_0"/>
<dbReference type="KEGG" id="saci:Sinac_3418"/>
<dbReference type="PROSITE" id="PS50172">
    <property type="entry name" value="BRCT"/>
    <property type="match status" value="1"/>
</dbReference>
<proteinExistence type="predicted"/>
<accession>L0DE69</accession>
<dbReference type="GO" id="GO:0016874">
    <property type="term" value="F:ligase activity"/>
    <property type="evidence" value="ECO:0007669"/>
    <property type="project" value="UniProtKB-KW"/>
</dbReference>
<dbReference type="CDD" id="cd17748">
    <property type="entry name" value="BRCT_DNA_ligase_like"/>
    <property type="match status" value="1"/>
</dbReference>
<organism evidence="2 3">
    <name type="scientific">Singulisphaera acidiphila (strain ATCC BAA-1392 / DSM 18658 / VKM B-2454 / MOB10)</name>
    <dbReference type="NCBI Taxonomy" id="886293"/>
    <lineage>
        <taxon>Bacteria</taxon>
        <taxon>Pseudomonadati</taxon>
        <taxon>Planctomycetota</taxon>
        <taxon>Planctomycetia</taxon>
        <taxon>Isosphaerales</taxon>
        <taxon>Isosphaeraceae</taxon>
        <taxon>Singulisphaera</taxon>
    </lineage>
</organism>
<keyword evidence="2" id="KW-0436">Ligase</keyword>
<evidence type="ECO:0000259" key="1">
    <source>
        <dbReference type="PROSITE" id="PS50172"/>
    </source>
</evidence>
<dbReference type="Gene3D" id="3.40.50.10190">
    <property type="entry name" value="BRCT domain"/>
    <property type="match status" value="1"/>
</dbReference>
<evidence type="ECO:0000313" key="2">
    <source>
        <dbReference type="EMBL" id="AGA27679.1"/>
    </source>
</evidence>
<protein>
    <submittedName>
        <fullName evidence="2">NAD-dependent DNA ligase</fullName>
    </submittedName>
</protein>
<dbReference type="InterPro" id="IPR001357">
    <property type="entry name" value="BRCT_dom"/>
</dbReference>
<feature type="domain" description="BRCT" evidence="1">
    <location>
        <begin position="657"/>
        <end position="747"/>
    </location>
</feature>
<name>L0DE69_SINAD</name>
<gene>
    <name evidence="2" type="ordered locus">Sinac_3418</name>
</gene>
<dbReference type="InterPro" id="IPR036420">
    <property type="entry name" value="BRCT_dom_sf"/>
</dbReference>
<evidence type="ECO:0000313" key="3">
    <source>
        <dbReference type="Proteomes" id="UP000010798"/>
    </source>
</evidence>